<dbReference type="PANTHER" id="PTHR16105:SF0">
    <property type="entry name" value="RNA-BINDING REGION-CONTAINING PROTEIN 3"/>
    <property type="match status" value="1"/>
</dbReference>
<dbReference type="STRING" id="299467.A0A443SQS1"/>
<dbReference type="PROSITE" id="PS50102">
    <property type="entry name" value="RRM"/>
    <property type="match status" value="1"/>
</dbReference>
<evidence type="ECO:0000313" key="9">
    <source>
        <dbReference type="EMBL" id="RWS29891.1"/>
    </source>
</evidence>
<dbReference type="Gene3D" id="6.10.250.610">
    <property type="match status" value="1"/>
</dbReference>
<dbReference type="FunFam" id="3.30.70.330:FF:000207">
    <property type="entry name" value="RNA-binding region (RNP1, RRM)-containing 3"/>
    <property type="match status" value="1"/>
</dbReference>
<dbReference type="GO" id="GO:0000398">
    <property type="term" value="P:mRNA splicing, via spliceosome"/>
    <property type="evidence" value="ECO:0007669"/>
    <property type="project" value="TreeGrafter"/>
</dbReference>
<dbReference type="AlphaFoldDB" id="A0A443SQS1"/>
<dbReference type="GO" id="GO:0030626">
    <property type="term" value="F:U12 snRNA binding"/>
    <property type="evidence" value="ECO:0007669"/>
    <property type="project" value="TreeGrafter"/>
</dbReference>
<keyword evidence="4 6" id="KW-0694">RNA-binding</keyword>
<dbReference type="InterPro" id="IPR035979">
    <property type="entry name" value="RBD_domain_sf"/>
</dbReference>
<feature type="domain" description="RRM" evidence="8">
    <location>
        <begin position="254"/>
        <end position="337"/>
    </location>
</feature>
<feature type="compositionally biased region" description="Basic and acidic residues" evidence="7">
    <location>
        <begin position="90"/>
        <end position="103"/>
    </location>
</feature>
<sequence length="341" mass="39573">MFRQLIVNTSTHNVEKDIEFRLKQKWTQLHSISQSLGLNYPFSPILKYKYPKANKATVTNIANALLRNSKFYTQVLHLMNKMNLPPPFEEVGRESRKDDKVISETDSESEIEIDEDLIANNSLVERSDFRRKRKKLEIGFVGPKKDLKRERKNKTTVSASVSDLFEETKTLPHKSVIEINVKHTLQSVQDEVDVNIGGFGIIERKKSDNEDLEINELEISEFITENELRDNRLTRSEYTQYSVFKNYEPGNQSCRLYVKNLDKKVEVHDLKRIFGKFVDWKSELERNTFHVCLLKEGRMKGQAFITFSNELNAKTALNETNGFKLNGKPMVVCFARSAKVN</sequence>
<keyword evidence="3" id="KW-0677">Repeat</keyword>
<dbReference type="InterPro" id="IPR045164">
    <property type="entry name" value="RBM41/RNPC3"/>
</dbReference>
<evidence type="ECO:0000256" key="5">
    <source>
        <dbReference type="ARBA" id="ARBA00023242"/>
    </source>
</evidence>
<dbReference type="OrthoDB" id="448399at2759"/>
<keyword evidence="10" id="KW-1185">Reference proteome</keyword>
<feature type="region of interest" description="Disordered" evidence="7">
    <location>
        <begin position="87"/>
        <end position="108"/>
    </location>
</feature>
<dbReference type="Gene3D" id="3.30.70.330">
    <property type="match status" value="1"/>
</dbReference>
<evidence type="ECO:0000256" key="3">
    <source>
        <dbReference type="ARBA" id="ARBA00022737"/>
    </source>
</evidence>
<evidence type="ECO:0000259" key="8">
    <source>
        <dbReference type="PROSITE" id="PS50102"/>
    </source>
</evidence>
<dbReference type="PANTHER" id="PTHR16105">
    <property type="entry name" value="RNA-BINDING REGION-CONTAINING PROTEIN 3"/>
    <property type="match status" value="1"/>
</dbReference>
<evidence type="ECO:0000256" key="7">
    <source>
        <dbReference type="SAM" id="MobiDB-lite"/>
    </source>
</evidence>
<accession>A0A443SQS1</accession>
<comment type="caution">
    <text evidence="9">The sequence shown here is derived from an EMBL/GenBank/DDBJ whole genome shotgun (WGS) entry which is preliminary data.</text>
</comment>
<name>A0A443SQS1_9ACAR</name>
<evidence type="ECO:0000313" key="10">
    <source>
        <dbReference type="Proteomes" id="UP000288716"/>
    </source>
</evidence>
<dbReference type="Proteomes" id="UP000288716">
    <property type="component" value="Unassembled WGS sequence"/>
</dbReference>
<dbReference type="VEuPathDB" id="VectorBase:LDEU002147"/>
<protein>
    <recommendedName>
        <fullName evidence="2">RNA-binding region-containing protein 3</fullName>
    </recommendedName>
</protein>
<evidence type="ECO:0000256" key="2">
    <source>
        <dbReference type="ARBA" id="ARBA00020364"/>
    </source>
</evidence>
<dbReference type="GO" id="GO:0005689">
    <property type="term" value="C:U12-type spliceosomal complex"/>
    <property type="evidence" value="ECO:0007669"/>
    <property type="project" value="TreeGrafter"/>
</dbReference>
<dbReference type="CDD" id="cd12239">
    <property type="entry name" value="RRM2_RBM40_like"/>
    <property type="match status" value="1"/>
</dbReference>
<gene>
    <name evidence="9" type="ORF">B4U80_11288</name>
</gene>
<evidence type="ECO:0000256" key="6">
    <source>
        <dbReference type="PROSITE-ProRule" id="PRU00176"/>
    </source>
</evidence>
<dbReference type="InterPro" id="IPR000504">
    <property type="entry name" value="RRM_dom"/>
</dbReference>
<proteinExistence type="predicted"/>
<dbReference type="Pfam" id="PF00076">
    <property type="entry name" value="RRM_1"/>
    <property type="match status" value="1"/>
</dbReference>
<reference evidence="9 10" key="1">
    <citation type="journal article" date="2018" name="Gigascience">
        <title>Genomes of trombidid mites reveal novel predicted allergens and laterally-transferred genes associated with secondary metabolism.</title>
        <authorList>
            <person name="Dong X."/>
            <person name="Chaisiri K."/>
            <person name="Xia D."/>
            <person name="Armstrong S.D."/>
            <person name="Fang Y."/>
            <person name="Donnelly M.J."/>
            <person name="Kadowaki T."/>
            <person name="McGarry J.W."/>
            <person name="Darby A.C."/>
            <person name="Makepeace B.L."/>
        </authorList>
    </citation>
    <scope>NUCLEOTIDE SEQUENCE [LARGE SCALE GENOMIC DNA]</scope>
    <source>
        <strain evidence="9">UoL-UT</strain>
    </source>
</reference>
<keyword evidence="5" id="KW-0539">Nucleus</keyword>
<organism evidence="9 10">
    <name type="scientific">Leptotrombidium deliense</name>
    <dbReference type="NCBI Taxonomy" id="299467"/>
    <lineage>
        <taxon>Eukaryota</taxon>
        <taxon>Metazoa</taxon>
        <taxon>Ecdysozoa</taxon>
        <taxon>Arthropoda</taxon>
        <taxon>Chelicerata</taxon>
        <taxon>Arachnida</taxon>
        <taxon>Acari</taxon>
        <taxon>Acariformes</taxon>
        <taxon>Trombidiformes</taxon>
        <taxon>Prostigmata</taxon>
        <taxon>Anystina</taxon>
        <taxon>Parasitengona</taxon>
        <taxon>Trombiculoidea</taxon>
        <taxon>Trombiculidae</taxon>
        <taxon>Leptotrombidium</taxon>
    </lineage>
</organism>
<dbReference type="EMBL" id="NCKV01000723">
    <property type="protein sequence ID" value="RWS29891.1"/>
    <property type="molecule type" value="Genomic_DNA"/>
</dbReference>
<dbReference type="InterPro" id="IPR012677">
    <property type="entry name" value="Nucleotide-bd_a/b_plait_sf"/>
</dbReference>
<evidence type="ECO:0000256" key="1">
    <source>
        <dbReference type="ARBA" id="ARBA00004123"/>
    </source>
</evidence>
<dbReference type="SUPFAM" id="SSF54928">
    <property type="entry name" value="RNA-binding domain, RBD"/>
    <property type="match status" value="1"/>
</dbReference>
<dbReference type="SMART" id="SM00360">
    <property type="entry name" value="RRM"/>
    <property type="match status" value="1"/>
</dbReference>
<evidence type="ECO:0000256" key="4">
    <source>
        <dbReference type="ARBA" id="ARBA00022884"/>
    </source>
</evidence>
<comment type="subcellular location">
    <subcellularLocation>
        <location evidence="1">Nucleus</location>
    </subcellularLocation>
</comment>
<dbReference type="GO" id="GO:0097157">
    <property type="term" value="F:pre-mRNA intronic binding"/>
    <property type="evidence" value="ECO:0007669"/>
    <property type="project" value="TreeGrafter"/>
</dbReference>